<name>A0ABU9Y3F5_9SPHN</name>
<evidence type="ECO:0000313" key="2">
    <source>
        <dbReference type="EMBL" id="MEN2790340.1"/>
    </source>
</evidence>
<feature type="transmembrane region" description="Helical" evidence="1">
    <location>
        <begin position="6"/>
        <end position="23"/>
    </location>
</feature>
<feature type="transmembrane region" description="Helical" evidence="1">
    <location>
        <begin position="30"/>
        <end position="46"/>
    </location>
</feature>
<evidence type="ECO:0000313" key="3">
    <source>
        <dbReference type="Proteomes" id="UP001419910"/>
    </source>
</evidence>
<reference evidence="2 3" key="1">
    <citation type="submission" date="2024-05" db="EMBL/GenBank/DDBJ databases">
        <authorList>
            <person name="Liu Q."/>
            <person name="Xin Y.-H."/>
        </authorList>
    </citation>
    <scope>NUCLEOTIDE SEQUENCE [LARGE SCALE GENOMIC DNA]</scope>
    <source>
        <strain evidence="2 3">CGMCC 1.10181</strain>
    </source>
</reference>
<feature type="transmembrane region" description="Helical" evidence="1">
    <location>
        <begin position="108"/>
        <end position="131"/>
    </location>
</feature>
<proteinExistence type="predicted"/>
<keyword evidence="1" id="KW-0812">Transmembrane</keyword>
<sequence length="159" mass="17703">MLYLLYYGFWAILVAFAVWSCLAGAADERWAAAMMCVAALLTRIVGDAFNTHWHRPQLGVLAVDIGLLFGLVVLALRSRRFWPLTVASVQLIAVLTHPALWIDPAILPFGYALMQGFWAYPMMLVVAIGAWRHVRRQGRHEHAPEHAGVLAATPRSDRG</sequence>
<dbReference type="RefSeq" id="WP_343888980.1">
    <property type="nucleotide sequence ID" value="NZ_BAAAEH010000016.1"/>
</dbReference>
<evidence type="ECO:0000256" key="1">
    <source>
        <dbReference type="SAM" id="Phobius"/>
    </source>
</evidence>
<keyword evidence="1" id="KW-1133">Transmembrane helix</keyword>
<feature type="transmembrane region" description="Helical" evidence="1">
    <location>
        <begin position="81"/>
        <end position="102"/>
    </location>
</feature>
<gene>
    <name evidence="2" type="ORF">ABC974_11935</name>
</gene>
<feature type="transmembrane region" description="Helical" evidence="1">
    <location>
        <begin position="58"/>
        <end position="76"/>
    </location>
</feature>
<evidence type="ECO:0008006" key="4">
    <source>
        <dbReference type="Google" id="ProtNLM"/>
    </source>
</evidence>
<dbReference type="EMBL" id="JBDIME010000008">
    <property type="protein sequence ID" value="MEN2790340.1"/>
    <property type="molecule type" value="Genomic_DNA"/>
</dbReference>
<keyword evidence="3" id="KW-1185">Reference proteome</keyword>
<comment type="caution">
    <text evidence="2">The sequence shown here is derived from an EMBL/GenBank/DDBJ whole genome shotgun (WGS) entry which is preliminary data.</text>
</comment>
<accession>A0ABU9Y3F5</accession>
<dbReference type="Proteomes" id="UP001419910">
    <property type="component" value="Unassembled WGS sequence"/>
</dbReference>
<organism evidence="2 3">
    <name type="scientific">Sphingomonas oligophenolica</name>
    <dbReference type="NCBI Taxonomy" id="301154"/>
    <lineage>
        <taxon>Bacteria</taxon>
        <taxon>Pseudomonadati</taxon>
        <taxon>Pseudomonadota</taxon>
        <taxon>Alphaproteobacteria</taxon>
        <taxon>Sphingomonadales</taxon>
        <taxon>Sphingomonadaceae</taxon>
        <taxon>Sphingomonas</taxon>
    </lineage>
</organism>
<keyword evidence="1" id="KW-0472">Membrane</keyword>
<protein>
    <recommendedName>
        <fullName evidence="4">Rod shape-determining protein MreD</fullName>
    </recommendedName>
</protein>